<accession>A0A0U1KUG4</accession>
<dbReference type="PROSITE" id="PS51832">
    <property type="entry name" value="HD_GYP"/>
    <property type="match status" value="1"/>
</dbReference>
<proteinExistence type="predicted"/>
<dbReference type="PANTHER" id="PTHR43155">
    <property type="entry name" value="CYCLIC DI-GMP PHOSPHODIESTERASE PA4108-RELATED"/>
    <property type="match status" value="1"/>
</dbReference>
<dbReference type="EMBL" id="CTRP01000003">
    <property type="protein sequence ID" value="CQR70739.1"/>
    <property type="molecule type" value="Genomic_DNA"/>
</dbReference>
<dbReference type="Gene3D" id="1.10.3210.10">
    <property type="entry name" value="Hypothetical protein af1432"/>
    <property type="match status" value="1"/>
</dbReference>
<reference evidence="3" key="1">
    <citation type="submission" date="2015-03" db="EMBL/GenBank/DDBJ databases">
        <authorList>
            <person name="Nijsse Bart"/>
        </authorList>
    </citation>
    <scope>NUCLEOTIDE SEQUENCE [LARGE SCALE GENOMIC DNA]</scope>
</reference>
<dbReference type="SUPFAM" id="SSF109604">
    <property type="entry name" value="HD-domain/PDEase-like"/>
    <property type="match status" value="1"/>
</dbReference>
<dbReference type="InterPro" id="IPR037522">
    <property type="entry name" value="HD_GYP_dom"/>
</dbReference>
<dbReference type="CDD" id="cd00077">
    <property type="entry name" value="HDc"/>
    <property type="match status" value="1"/>
</dbReference>
<sequence>MALGRVMKLPDQEMLQLNWGTLLHDIGKLGIADSILLKPAALNTEEYQIIKRHPLVGYELVKNNEYLTSAGAVILCHHERWDGHGYPNNMQGNQIPLLARICSVADTAAAMAEDRPYRKALPITQIADELLRNAGTQFDPQIVEAFVTMPEKEKVILRSST</sequence>
<feature type="domain" description="HD-GYP" evidence="1">
    <location>
        <begin position="1"/>
        <end position="161"/>
    </location>
</feature>
<gene>
    <name evidence="2" type="ORF">SpAn4DRAFT_1717</name>
</gene>
<protein>
    <submittedName>
        <fullName evidence="2">Response regulator</fullName>
    </submittedName>
</protein>
<organism evidence="2 3">
    <name type="scientific">Sporomusa ovata</name>
    <dbReference type="NCBI Taxonomy" id="2378"/>
    <lineage>
        <taxon>Bacteria</taxon>
        <taxon>Bacillati</taxon>
        <taxon>Bacillota</taxon>
        <taxon>Negativicutes</taxon>
        <taxon>Selenomonadales</taxon>
        <taxon>Sporomusaceae</taxon>
        <taxon>Sporomusa</taxon>
    </lineage>
</organism>
<dbReference type="Proteomes" id="UP000049855">
    <property type="component" value="Unassembled WGS sequence"/>
</dbReference>
<dbReference type="InterPro" id="IPR003607">
    <property type="entry name" value="HD/PDEase_dom"/>
</dbReference>
<dbReference type="PANTHER" id="PTHR43155:SF2">
    <property type="entry name" value="CYCLIC DI-GMP PHOSPHODIESTERASE PA4108"/>
    <property type="match status" value="1"/>
</dbReference>
<evidence type="ECO:0000313" key="2">
    <source>
        <dbReference type="EMBL" id="CQR70739.1"/>
    </source>
</evidence>
<dbReference type="AlphaFoldDB" id="A0A0U1KUG4"/>
<name>A0A0U1KUG4_9FIRM</name>
<keyword evidence="3" id="KW-1185">Reference proteome</keyword>
<dbReference type="Pfam" id="PF13487">
    <property type="entry name" value="HD_5"/>
    <property type="match status" value="1"/>
</dbReference>
<evidence type="ECO:0000259" key="1">
    <source>
        <dbReference type="PROSITE" id="PS51832"/>
    </source>
</evidence>
<evidence type="ECO:0000313" key="3">
    <source>
        <dbReference type="Proteomes" id="UP000049855"/>
    </source>
</evidence>